<comment type="caution">
    <text evidence="2">The sequence shown here is derived from an EMBL/GenBank/DDBJ whole genome shotgun (WGS) entry which is preliminary data.</text>
</comment>
<evidence type="ECO:0000313" key="3">
    <source>
        <dbReference type="Proteomes" id="UP000683925"/>
    </source>
</evidence>
<sequence length="358" mass="41767">MKSFRSEEPMSTTSKNKGFVFETGNQSTTRKQHKIPFQMNSLNTEECDNDTYRSQEAFKKLKNLEFQNDLFMMEMQHAQRRKEAESNRLKFQLSSIKSDIDFMKSQLSSPVAKAKPKQKRSQSIDSELSSDGSSSSSSSDNSYVKCPIKFKQFEPIQKEQVKIDSYETIENRFRKLFQISDVNEKLNWMVKQYFNSFHSIQLDLQNNLLPLLLENTLKLLIEIIEKLNSIKLDSLQFKSYDPFSNGDKNNKRFSSDLDVEAINQEYLSQGNHTLTEYCQKFSEQPQKNQFSTPQYKQQQPEQQQSARQLSNMMKSKPDSSCQTSNNQTLDKKVSISERSQKKTTQKCQLMPSLKNRQK</sequence>
<feature type="compositionally biased region" description="Low complexity" evidence="1">
    <location>
        <begin position="294"/>
        <end position="308"/>
    </location>
</feature>
<feature type="region of interest" description="Disordered" evidence="1">
    <location>
        <begin position="107"/>
        <end position="142"/>
    </location>
</feature>
<feature type="region of interest" description="Disordered" evidence="1">
    <location>
        <begin position="288"/>
        <end position="358"/>
    </location>
</feature>
<dbReference type="EMBL" id="CAJJDP010000091">
    <property type="protein sequence ID" value="CAD8188356.1"/>
    <property type="molecule type" value="Genomic_DNA"/>
</dbReference>
<feature type="compositionally biased region" description="Low complexity" evidence="1">
    <location>
        <begin position="121"/>
        <end position="142"/>
    </location>
</feature>
<gene>
    <name evidence="2" type="ORF">POCTA_138.1.T0920165</name>
</gene>
<protein>
    <submittedName>
        <fullName evidence="2">Uncharacterized protein</fullName>
    </submittedName>
</protein>
<feature type="region of interest" description="Disordered" evidence="1">
    <location>
        <begin position="1"/>
        <end position="34"/>
    </location>
</feature>
<organism evidence="2 3">
    <name type="scientific">Paramecium octaurelia</name>
    <dbReference type="NCBI Taxonomy" id="43137"/>
    <lineage>
        <taxon>Eukaryota</taxon>
        <taxon>Sar</taxon>
        <taxon>Alveolata</taxon>
        <taxon>Ciliophora</taxon>
        <taxon>Intramacronucleata</taxon>
        <taxon>Oligohymenophorea</taxon>
        <taxon>Peniculida</taxon>
        <taxon>Parameciidae</taxon>
        <taxon>Paramecium</taxon>
    </lineage>
</organism>
<reference evidence="2" key="1">
    <citation type="submission" date="2021-01" db="EMBL/GenBank/DDBJ databases">
        <authorList>
            <consortium name="Genoscope - CEA"/>
            <person name="William W."/>
        </authorList>
    </citation>
    <scope>NUCLEOTIDE SEQUENCE</scope>
</reference>
<proteinExistence type="predicted"/>
<feature type="compositionally biased region" description="Basic and acidic residues" evidence="1">
    <location>
        <begin position="329"/>
        <end position="340"/>
    </location>
</feature>
<evidence type="ECO:0000313" key="2">
    <source>
        <dbReference type="EMBL" id="CAD8188356.1"/>
    </source>
</evidence>
<dbReference type="OMA" id="NDTYRSQ"/>
<feature type="compositionally biased region" description="Polar residues" evidence="1">
    <location>
        <begin position="309"/>
        <end position="328"/>
    </location>
</feature>
<name>A0A8S1WRK2_PAROT</name>
<keyword evidence="3" id="KW-1185">Reference proteome</keyword>
<dbReference type="Proteomes" id="UP000683925">
    <property type="component" value="Unassembled WGS sequence"/>
</dbReference>
<evidence type="ECO:0000256" key="1">
    <source>
        <dbReference type="SAM" id="MobiDB-lite"/>
    </source>
</evidence>
<dbReference type="OrthoDB" id="308390at2759"/>
<dbReference type="AlphaFoldDB" id="A0A8S1WRK2"/>
<accession>A0A8S1WRK2</accession>